<sequence length="97" mass="10105">MAAVDHEASRNSSFVEIKSADLDCARGASIIMTLKFSGRNESSELISGLSAPARDSIPSTEIPFDIFSHISAIAGNSAAKDAALFFTSSLSASSRHG</sequence>
<reference evidence="1" key="1">
    <citation type="submission" date="2020-05" db="EMBL/GenBank/DDBJ databases">
        <authorList>
            <person name="Chiriac C."/>
            <person name="Salcher M."/>
            <person name="Ghai R."/>
            <person name="Kavagutti S V."/>
        </authorList>
    </citation>
    <scope>NUCLEOTIDE SEQUENCE</scope>
</reference>
<evidence type="ECO:0000313" key="1">
    <source>
        <dbReference type="EMBL" id="CAB4530953.1"/>
    </source>
</evidence>
<dbReference type="AlphaFoldDB" id="A0A6J6AXY6"/>
<protein>
    <submittedName>
        <fullName evidence="1">Unannotated protein</fullName>
    </submittedName>
</protein>
<proteinExistence type="predicted"/>
<gene>
    <name evidence="1" type="ORF">UFOPK1380_00298</name>
</gene>
<dbReference type="EMBL" id="CAEZSC010000009">
    <property type="protein sequence ID" value="CAB4530953.1"/>
    <property type="molecule type" value="Genomic_DNA"/>
</dbReference>
<organism evidence="1">
    <name type="scientific">freshwater metagenome</name>
    <dbReference type="NCBI Taxonomy" id="449393"/>
    <lineage>
        <taxon>unclassified sequences</taxon>
        <taxon>metagenomes</taxon>
        <taxon>ecological metagenomes</taxon>
    </lineage>
</organism>
<accession>A0A6J6AXY6</accession>
<name>A0A6J6AXY6_9ZZZZ</name>